<dbReference type="SUPFAM" id="SSF56194">
    <property type="entry name" value="Uridine diphospho-N-Acetylenolpyruvylglucosamine reductase, MurB, C-terminal domain"/>
    <property type="match status" value="1"/>
</dbReference>
<keyword evidence="8 16" id="KW-0274">FAD</keyword>
<evidence type="ECO:0000256" key="16">
    <source>
        <dbReference type="HAMAP-Rule" id="MF_00037"/>
    </source>
</evidence>
<evidence type="ECO:0000259" key="17">
    <source>
        <dbReference type="PROSITE" id="PS51387"/>
    </source>
</evidence>
<keyword evidence="5 16" id="KW-0963">Cytoplasm</keyword>
<gene>
    <name evidence="16 18" type="primary">murB</name>
    <name evidence="18" type="ORF">IAD23_08105</name>
</gene>
<dbReference type="Gene3D" id="3.30.465.10">
    <property type="match status" value="1"/>
</dbReference>
<dbReference type="NCBIfam" id="NF010480">
    <property type="entry name" value="PRK13905.1"/>
    <property type="match status" value="1"/>
</dbReference>
<evidence type="ECO:0000256" key="15">
    <source>
        <dbReference type="ARBA" id="ARBA00048914"/>
    </source>
</evidence>
<dbReference type="InterPro" id="IPR006094">
    <property type="entry name" value="Oxid_FAD_bind_N"/>
</dbReference>
<dbReference type="InterPro" id="IPR036635">
    <property type="entry name" value="MurB_C_sf"/>
</dbReference>
<dbReference type="NCBIfam" id="TIGR00179">
    <property type="entry name" value="murB"/>
    <property type="match status" value="1"/>
</dbReference>
<evidence type="ECO:0000256" key="12">
    <source>
        <dbReference type="ARBA" id="ARBA00023002"/>
    </source>
</evidence>
<dbReference type="AlphaFoldDB" id="A0A9D1SPF8"/>
<feature type="active site" evidence="16">
    <location>
        <position position="174"/>
    </location>
</feature>
<dbReference type="InterPro" id="IPR016167">
    <property type="entry name" value="FAD-bd_PCMH_sub1"/>
</dbReference>
<evidence type="ECO:0000256" key="7">
    <source>
        <dbReference type="ARBA" id="ARBA00022630"/>
    </source>
</evidence>
<feature type="active site" description="Proton donor" evidence="16">
    <location>
        <position position="224"/>
    </location>
</feature>
<evidence type="ECO:0000256" key="9">
    <source>
        <dbReference type="ARBA" id="ARBA00022857"/>
    </source>
</evidence>
<dbReference type="GO" id="GO:0071555">
    <property type="term" value="P:cell wall organization"/>
    <property type="evidence" value="ECO:0007669"/>
    <property type="project" value="UniProtKB-KW"/>
</dbReference>
<accession>A0A9D1SPF8</accession>
<dbReference type="PROSITE" id="PS51387">
    <property type="entry name" value="FAD_PCMH"/>
    <property type="match status" value="1"/>
</dbReference>
<comment type="caution">
    <text evidence="18">The sequence shown here is derived from an EMBL/GenBank/DDBJ whole genome shotgun (WGS) entry which is preliminary data.</text>
</comment>
<dbReference type="SUPFAM" id="SSF56176">
    <property type="entry name" value="FAD-binding/transporter-associated domain-like"/>
    <property type="match status" value="1"/>
</dbReference>
<evidence type="ECO:0000256" key="4">
    <source>
        <dbReference type="ARBA" id="ARBA00004752"/>
    </source>
</evidence>
<keyword evidence="10 16" id="KW-0133">Cell shape</keyword>
<keyword evidence="12 16" id="KW-0560">Oxidoreductase</keyword>
<sequence length="301" mass="32214">MTNLRDKAAALGIELKENEPMSAHTTFRIGGPAKLVFYPKTPREAAEVVRLCHACGESLVTVGRGSNLLVGDHGISGPVILFAGNMAEIRLVDETTVYAQSGAKLSDLCRFAQQNALSGLEFAYGIPGSCGGAAFMNAGAYGGEMRDVLVRCDHIAPDGTPGFLEGDALALSYRKSAYSQNGCVITGIYCRLQKGDPAAIRAKMDELMDRRRTKQPLEYPSAGSTFKRPQGNYASALIEQCGLKGLSVGGAQVSEKHAGFVINRTGMASCADVLELCRRVQQTVLEKTGYRLELEVRTVGE</sequence>
<evidence type="ECO:0000256" key="1">
    <source>
        <dbReference type="ARBA" id="ARBA00001974"/>
    </source>
</evidence>
<keyword evidence="9 16" id="KW-0521">NADP</keyword>
<keyword evidence="13 16" id="KW-0131">Cell cycle</keyword>
<evidence type="ECO:0000256" key="10">
    <source>
        <dbReference type="ARBA" id="ARBA00022960"/>
    </source>
</evidence>
<comment type="cofactor">
    <cofactor evidence="1 16">
        <name>FAD</name>
        <dbReference type="ChEBI" id="CHEBI:57692"/>
    </cofactor>
</comment>
<evidence type="ECO:0000256" key="5">
    <source>
        <dbReference type="ARBA" id="ARBA00022490"/>
    </source>
</evidence>
<keyword evidence="11 16" id="KW-0573">Peptidoglycan synthesis</keyword>
<reference evidence="18" key="1">
    <citation type="submission" date="2020-10" db="EMBL/GenBank/DDBJ databases">
        <authorList>
            <person name="Gilroy R."/>
        </authorList>
    </citation>
    <scope>NUCLEOTIDE SEQUENCE</scope>
    <source>
        <strain evidence="18">CHK176-6737</strain>
    </source>
</reference>
<dbReference type="InterPro" id="IPR011601">
    <property type="entry name" value="MurB_C"/>
</dbReference>
<dbReference type="InterPro" id="IPR003170">
    <property type="entry name" value="MurB"/>
</dbReference>
<dbReference type="EC" id="1.3.1.98" evidence="16"/>
<comment type="subcellular location">
    <subcellularLocation>
        <location evidence="3 16">Cytoplasm</location>
    </subcellularLocation>
</comment>
<dbReference type="PANTHER" id="PTHR21071:SF4">
    <property type="entry name" value="UDP-N-ACETYLENOLPYRUVOYLGLUCOSAMINE REDUCTASE"/>
    <property type="match status" value="1"/>
</dbReference>
<proteinExistence type="inferred from homology"/>
<keyword evidence="7 16" id="KW-0285">Flavoprotein</keyword>
<dbReference type="GO" id="GO:0071949">
    <property type="term" value="F:FAD binding"/>
    <property type="evidence" value="ECO:0007669"/>
    <property type="project" value="InterPro"/>
</dbReference>
<evidence type="ECO:0000256" key="14">
    <source>
        <dbReference type="ARBA" id="ARBA00023316"/>
    </source>
</evidence>
<evidence type="ECO:0000256" key="6">
    <source>
        <dbReference type="ARBA" id="ARBA00022618"/>
    </source>
</evidence>
<comment type="catalytic activity">
    <reaction evidence="15 16">
        <text>UDP-N-acetyl-alpha-D-muramate + NADP(+) = UDP-N-acetyl-3-O-(1-carboxyvinyl)-alpha-D-glucosamine + NADPH + H(+)</text>
        <dbReference type="Rhea" id="RHEA:12248"/>
        <dbReference type="ChEBI" id="CHEBI:15378"/>
        <dbReference type="ChEBI" id="CHEBI:57783"/>
        <dbReference type="ChEBI" id="CHEBI:58349"/>
        <dbReference type="ChEBI" id="CHEBI:68483"/>
        <dbReference type="ChEBI" id="CHEBI:70757"/>
        <dbReference type="EC" id="1.3.1.98"/>
    </reaction>
</comment>
<dbReference type="InterPro" id="IPR016166">
    <property type="entry name" value="FAD-bd_PCMH"/>
</dbReference>
<evidence type="ECO:0000256" key="8">
    <source>
        <dbReference type="ARBA" id="ARBA00022827"/>
    </source>
</evidence>
<evidence type="ECO:0000313" key="18">
    <source>
        <dbReference type="EMBL" id="HIU69903.1"/>
    </source>
</evidence>
<protein>
    <recommendedName>
        <fullName evidence="16">UDP-N-acetylenolpyruvoylglucosamine reductase</fullName>
        <ecNumber evidence="16">1.3.1.98</ecNumber>
    </recommendedName>
    <alternativeName>
        <fullName evidence="16">UDP-N-acetylmuramate dehydrogenase</fullName>
    </alternativeName>
</protein>
<dbReference type="Pfam" id="PF02873">
    <property type="entry name" value="MurB_C"/>
    <property type="match status" value="1"/>
</dbReference>
<dbReference type="EMBL" id="DVNM01000045">
    <property type="protein sequence ID" value="HIU69903.1"/>
    <property type="molecule type" value="Genomic_DNA"/>
</dbReference>
<organism evidence="18 19">
    <name type="scientific">Candidatus Scybalenecus merdavium</name>
    <dbReference type="NCBI Taxonomy" id="2840939"/>
    <lineage>
        <taxon>Bacteria</taxon>
        <taxon>Bacillati</taxon>
        <taxon>Bacillota</taxon>
        <taxon>Clostridia</taxon>
        <taxon>Eubacteriales</taxon>
        <taxon>Oscillospiraceae</taxon>
        <taxon>Oscillospiraceae incertae sedis</taxon>
        <taxon>Candidatus Scybalenecus</taxon>
    </lineage>
</organism>
<dbReference type="GO" id="GO:0008762">
    <property type="term" value="F:UDP-N-acetylmuramate dehydrogenase activity"/>
    <property type="evidence" value="ECO:0007669"/>
    <property type="project" value="UniProtKB-UniRule"/>
</dbReference>
<keyword evidence="6 16" id="KW-0132">Cell division</keyword>
<dbReference type="InterPro" id="IPR036318">
    <property type="entry name" value="FAD-bd_PCMH-like_sf"/>
</dbReference>
<dbReference type="GO" id="GO:0009252">
    <property type="term" value="P:peptidoglycan biosynthetic process"/>
    <property type="evidence" value="ECO:0007669"/>
    <property type="project" value="UniProtKB-UniRule"/>
</dbReference>
<evidence type="ECO:0000256" key="11">
    <source>
        <dbReference type="ARBA" id="ARBA00022984"/>
    </source>
</evidence>
<dbReference type="PANTHER" id="PTHR21071">
    <property type="entry name" value="UDP-N-ACETYLENOLPYRUVOYLGLUCOSAMINE REDUCTASE"/>
    <property type="match status" value="1"/>
</dbReference>
<dbReference type="GO" id="GO:0008360">
    <property type="term" value="P:regulation of cell shape"/>
    <property type="evidence" value="ECO:0007669"/>
    <property type="project" value="UniProtKB-KW"/>
</dbReference>
<evidence type="ECO:0000256" key="3">
    <source>
        <dbReference type="ARBA" id="ARBA00004496"/>
    </source>
</evidence>
<dbReference type="HAMAP" id="MF_00037">
    <property type="entry name" value="MurB"/>
    <property type="match status" value="1"/>
</dbReference>
<comment type="similarity">
    <text evidence="16">Belongs to the MurB family.</text>
</comment>
<comment type="function">
    <text evidence="2 16">Cell wall formation.</text>
</comment>
<evidence type="ECO:0000313" key="19">
    <source>
        <dbReference type="Proteomes" id="UP000824125"/>
    </source>
</evidence>
<feature type="domain" description="FAD-binding PCMH-type" evidence="17">
    <location>
        <begin position="28"/>
        <end position="195"/>
    </location>
</feature>
<comment type="pathway">
    <text evidence="4 16">Cell wall biogenesis; peptidoglycan biosynthesis.</text>
</comment>
<evidence type="ECO:0000256" key="2">
    <source>
        <dbReference type="ARBA" id="ARBA00003921"/>
    </source>
</evidence>
<dbReference type="GO" id="GO:0051301">
    <property type="term" value="P:cell division"/>
    <property type="evidence" value="ECO:0007669"/>
    <property type="project" value="UniProtKB-KW"/>
</dbReference>
<keyword evidence="14 16" id="KW-0961">Cell wall biogenesis/degradation</keyword>
<evidence type="ECO:0000256" key="13">
    <source>
        <dbReference type="ARBA" id="ARBA00023306"/>
    </source>
</evidence>
<dbReference type="Pfam" id="PF01565">
    <property type="entry name" value="FAD_binding_4"/>
    <property type="match status" value="1"/>
</dbReference>
<dbReference type="Proteomes" id="UP000824125">
    <property type="component" value="Unassembled WGS sequence"/>
</dbReference>
<name>A0A9D1SPF8_9FIRM</name>
<feature type="active site" evidence="16">
    <location>
        <position position="295"/>
    </location>
</feature>
<dbReference type="Gene3D" id="3.90.78.10">
    <property type="entry name" value="UDP-N-acetylenolpyruvoylglucosamine reductase, C-terminal domain"/>
    <property type="match status" value="1"/>
</dbReference>
<dbReference type="Gene3D" id="3.30.43.10">
    <property type="entry name" value="Uridine Diphospho-n-acetylenolpyruvylglucosamine Reductase, domain 2"/>
    <property type="match status" value="1"/>
</dbReference>
<dbReference type="InterPro" id="IPR016169">
    <property type="entry name" value="FAD-bd_PCMH_sub2"/>
</dbReference>
<dbReference type="GO" id="GO:0005829">
    <property type="term" value="C:cytosol"/>
    <property type="evidence" value="ECO:0007669"/>
    <property type="project" value="TreeGrafter"/>
</dbReference>
<reference evidence="18" key="2">
    <citation type="journal article" date="2021" name="PeerJ">
        <title>Extensive microbial diversity within the chicken gut microbiome revealed by metagenomics and culture.</title>
        <authorList>
            <person name="Gilroy R."/>
            <person name="Ravi A."/>
            <person name="Getino M."/>
            <person name="Pursley I."/>
            <person name="Horton D.L."/>
            <person name="Alikhan N.F."/>
            <person name="Baker D."/>
            <person name="Gharbi K."/>
            <person name="Hall N."/>
            <person name="Watson M."/>
            <person name="Adriaenssens E.M."/>
            <person name="Foster-Nyarko E."/>
            <person name="Jarju S."/>
            <person name="Secka A."/>
            <person name="Antonio M."/>
            <person name="Oren A."/>
            <person name="Chaudhuri R.R."/>
            <person name="La Ragione R."/>
            <person name="Hildebrand F."/>
            <person name="Pallen M.J."/>
        </authorList>
    </citation>
    <scope>NUCLEOTIDE SEQUENCE</scope>
    <source>
        <strain evidence="18">CHK176-6737</strain>
    </source>
</reference>